<dbReference type="EMBL" id="WBMR01000042">
    <property type="protein sequence ID" value="KAB2380754.1"/>
    <property type="molecule type" value="Genomic_DNA"/>
</dbReference>
<accession>A0A6L3W199</accession>
<gene>
    <name evidence="2" type="ORF">F9B16_17215</name>
</gene>
<dbReference type="PANTHER" id="PTHR48098:SF1">
    <property type="entry name" value="DIACYLGLYCEROL ACYLTRANSFERASE_MYCOLYLTRANSFERASE AG85A"/>
    <property type="match status" value="1"/>
</dbReference>
<organism evidence="2 3">
    <name type="scientific">Actinomadura montaniterrae</name>
    <dbReference type="NCBI Taxonomy" id="1803903"/>
    <lineage>
        <taxon>Bacteria</taxon>
        <taxon>Bacillati</taxon>
        <taxon>Actinomycetota</taxon>
        <taxon>Actinomycetes</taxon>
        <taxon>Streptosporangiales</taxon>
        <taxon>Thermomonosporaceae</taxon>
        <taxon>Actinomadura</taxon>
    </lineage>
</organism>
<proteinExistence type="predicted"/>
<keyword evidence="1" id="KW-0812">Transmembrane</keyword>
<dbReference type="OrthoDB" id="3670437at2"/>
<evidence type="ECO:0000313" key="2">
    <source>
        <dbReference type="EMBL" id="KAB2380754.1"/>
    </source>
</evidence>
<dbReference type="InterPro" id="IPR029058">
    <property type="entry name" value="AB_hydrolase_fold"/>
</dbReference>
<evidence type="ECO:0000313" key="3">
    <source>
        <dbReference type="Proteomes" id="UP000483004"/>
    </source>
</evidence>
<keyword evidence="3" id="KW-1185">Reference proteome</keyword>
<dbReference type="InterPro" id="IPR000801">
    <property type="entry name" value="Esterase-like"/>
</dbReference>
<reference evidence="2 3" key="1">
    <citation type="submission" date="2019-09" db="EMBL/GenBank/DDBJ databases">
        <title>Actinomadura physcomitrii sp. nov., a novel actinomycete isolated from moss [Physcomitrium sphaericum (Ludw) Fuernr].</title>
        <authorList>
            <person name="Liu C."/>
            <person name="Zhuang X."/>
        </authorList>
    </citation>
    <scope>NUCLEOTIDE SEQUENCE [LARGE SCALE GENOMIC DNA]</scope>
    <source>
        <strain evidence="2 3">CYP1-1B</strain>
    </source>
</reference>
<comment type="caution">
    <text evidence="2">The sequence shown here is derived from an EMBL/GenBank/DDBJ whole genome shotgun (WGS) entry which is preliminary data.</text>
</comment>
<dbReference type="Pfam" id="PF00756">
    <property type="entry name" value="Esterase"/>
    <property type="match status" value="1"/>
</dbReference>
<sequence>MGLTSSGLLAVLSLLTAVCLGATVWLWPRAAGGGVRAVASRAALLLGCQVAVLLTLLASVNTYYLFYGSWRDLLSAAGGASTEMPHPPPAGTGAAAASQAVRKVRADLDPGGKGGHSAARDGQVEHLDIRGIRTGISAEAYVYLPPQYFQPAYAARRFPVVLLIAGYPAADRMVWIDKGHIPEDAAKALAAGRIQPMIYVMMRPTVEEGWDTECADVPGGPQVETFFAQDVPEAVSGAYRTARARTGWGLAGYSTGGFCATKLLLLHSDRFSAAASMAGHFDALLDRTTRELYGGSKAIRRGNDLVWRLRNLPQPPVSVLVASADVGEKTFPSARRFMRAARPPLVVDKLLLPTGGHNFKTFRRYIPPSIAWLSAHLKGE</sequence>
<evidence type="ECO:0000256" key="1">
    <source>
        <dbReference type="SAM" id="Phobius"/>
    </source>
</evidence>
<dbReference type="Proteomes" id="UP000483004">
    <property type="component" value="Unassembled WGS sequence"/>
</dbReference>
<dbReference type="RefSeq" id="WP_151541096.1">
    <property type="nucleotide sequence ID" value="NZ_WBMR01000042.1"/>
</dbReference>
<dbReference type="AlphaFoldDB" id="A0A6L3W199"/>
<name>A0A6L3W199_9ACTN</name>
<feature type="transmembrane region" description="Helical" evidence="1">
    <location>
        <begin position="42"/>
        <end position="66"/>
    </location>
</feature>
<dbReference type="GO" id="GO:0016747">
    <property type="term" value="F:acyltransferase activity, transferring groups other than amino-acyl groups"/>
    <property type="evidence" value="ECO:0007669"/>
    <property type="project" value="TreeGrafter"/>
</dbReference>
<dbReference type="PANTHER" id="PTHR48098">
    <property type="entry name" value="ENTEROCHELIN ESTERASE-RELATED"/>
    <property type="match status" value="1"/>
</dbReference>
<keyword evidence="1" id="KW-0472">Membrane</keyword>
<dbReference type="InterPro" id="IPR050583">
    <property type="entry name" value="Mycobacterial_A85_antigen"/>
</dbReference>
<dbReference type="Gene3D" id="3.40.50.1820">
    <property type="entry name" value="alpha/beta hydrolase"/>
    <property type="match status" value="1"/>
</dbReference>
<dbReference type="SUPFAM" id="SSF53474">
    <property type="entry name" value="alpha/beta-Hydrolases"/>
    <property type="match status" value="1"/>
</dbReference>
<protein>
    <submittedName>
        <fullName evidence="2">Esterase</fullName>
    </submittedName>
</protein>
<keyword evidence="1" id="KW-1133">Transmembrane helix</keyword>